<organism evidence="1">
    <name type="scientific">marine sediment metagenome</name>
    <dbReference type="NCBI Taxonomy" id="412755"/>
    <lineage>
        <taxon>unclassified sequences</taxon>
        <taxon>metagenomes</taxon>
        <taxon>ecological metagenomes</taxon>
    </lineage>
</organism>
<dbReference type="EMBL" id="LAZR01001031">
    <property type="protein sequence ID" value="KKN52147.1"/>
    <property type="molecule type" value="Genomic_DNA"/>
</dbReference>
<reference evidence="1" key="1">
    <citation type="journal article" date="2015" name="Nature">
        <title>Complex archaea that bridge the gap between prokaryotes and eukaryotes.</title>
        <authorList>
            <person name="Spang A."/>
            <person name="Saw J.H."/>
            <person name="Jorgensen S.L."/>
            <person name="Zaremba-Niedzwiedzka K."/>
            <person name="Martijn J."/>
            <person name="Lind A.E."/>
            <person name="van Eijk R."/>
            <person name="Schleper C."/>
            <person name="Guy L."/>
            <person name="Ettema T.J."/>
        </authorList>
    </citation>
    <scope>NUCLEOTIDE SEQUENCE</scope>
</reference>
<evidence type="ECO:0008006" key="2">
    <source>
        <dbReference type="Google" id="ProtNLM"/>
    </source>
</evidence>
<name>A0A0F9RQL4_9ZZZZ</name>
<comment type="caution">
    <text evidence="1">The sequence shown here is derived from an EMBL/GenBank/DDBJ whole genome shotgun (WGS) entry which is preliminary data.</text>
</comment>
<evidence type="ECO:0000313" key="1">
    <source>
        <dbReference type="EMBL" id="KKN52147.1"/>
    </source>
</evidence>
<gene>
    <name evidence="1" type="ORF">LCGC14_0615550</name>
</gene>
<dbReference type="AlphaFoldDB" id="A0A0F9RQL4"/>
<sequence length="465" mass="51617">MQAGAASVDITPLPDVHHTLEKNFLNQAHWRTAIDPLHAQALVLESAGPFDSAQGRKKLCIIAVELNSIDNRVRDELRQAAADRCGIEPEAVMCHAHQNHSCPQLGYVKKTTEFFRKPAAFWDELSAGDDRYRAYAMERIISAVEQANANLAPAKLGAASGVEGRVAFNRRMIMKGGGIGMPMFMDRNQYRYMEGPIDPELGVVCIRGESLQPLAMLLSYTAHPVNLHPTRMEYIISADWPGALSKEMKGIYGQACTPLVLNGACGNINPWDPWDPDFVRDHKRMGRILASTAELVVDEILYSDDVELDFAVRHVKLPWHDGPDTGLEKAQAFMAKHPEPTWADDTHRAVDPEWVNAAWRLETHLLAEQGNYEYEIQVLRIGDVAIVGLPGEPFVEAGLEIKINSPAAFTYVAHLPAWPDVSYLPTKRAFDNGGYEIYPNVCRIAPGALETITAEAIDLLKEMFA</sequence>
<accession>A0A0F9RQL4</accession>
<proteinExistence type="predicted"/>
<protein>
    <recommendedName>
        <fullName evidence="2">Neutral/alkaline non-lysosomal ceramidase N-terminal domain-containing protein</fullName>
    </recommendedName>
</protein>